<dbReference type="GO" id="GO:0016567">
    <property type="term" value="P:protein ubiquitination"/>
    <property type="evidence" value="ECO:0007669"/>
    <property type="project" value="UniProtKB-UniPathway"/>
</dbReference>
<organism evidence="6 7">
    <name type="scientific">Cinara cedri</name>
    <dbReference type="NCBI Taxonomy" id="506608"/>
    <lineage>
        <taxon>Eukaryota</taxon>
        <taxon>Metazoa</taxon>
        <taxon>Ecdysozoa</taxon>
        <taxon>Arthropoda</taxon>
        <taxon>Hexapoda</taxon>
        <taxon>Insecta</taxon>
        <taxon>Pterygota</taxon>
        <taxon>Neoptera</taxon>
        <taxon>Paraneoptera</taxon>
        <taxon>Hemiptera</taxon>
        <taxon>Sternorrhyncha</taxon>
        <taxon>Aphidomorpha</taxon>
        <taxon>Aphidoidea</taxon>
        <taxon>Aphididae</taxon>
        <taxon>Lachninae</taxon>
        <taxon>Cinara</taxon>
    </lineage>
</organism>
<dbReference type="PANTHER" id="PTHR45877:SF2">
    <property type="entry name" value="E3 UBIQUITIN-PROTEIN LIGASE SINA-RELATED"/>
    <property type="match status" value="1"/>
</dbReference>
<dbReference type="GO" id="GO:0061630">
    <property type="term" value="F:ubiquitin protein ligase activity"/>
    <property type="evidence" value="ECO:0007669"/>
    <property type="project" value="TreeGrafter"/>
</dbReference>
<keyword evidence="2 4" id="KW-0863">Zinc-finger</keyword>
<keyword evidence="1" id="KW-0479">Metal-binding</keyword>
<dbReference type="Gene3D" id="3.30.40.10">
    <property type="entry name" value="Zinc/RING finger domain, C3HC4 (zinc finger)"/>
    <property type="match status" value="2"/>
</dbReference>
<dbReference type="GO" id="GO:0031624">
    <property type="term" value="F:ubiquitin conjugating enzyme binding"/>
    <property type="evidence" value="ECO:0007669"/>
    <property type="project" value="TreeGrafter"/>
</dbReference>
<dbReference type="OrthoDB" id="4788989at2759"/>
<dbReference type="GO" id="GO:0043161">
    <property type="term" value="P:proteasome-mediated ubiquitin-dependent protein catabolic process"/>
    <property type="evidence" value="ECO:0007669"/>
    <property type="project" value="TreeGrafter"/>
</dbReference>
<keyword evidence="3" id="KW-0862">Zinc</keyword>
<feature type="domain" description="SIAH-type" evidence="5">
    <location>
        <begin position="141"/>
        <end position="200"/>
    </location>
</feature>
<evidence type="ECO:0000259" key="5">
    <source>
        <dbReference type="PROSITE" id="PS51081"/>
    </source>
</evidence>
<dbReference type="PROSITE" id="PS51081">
    <property type="entry name" value="ZF_SIAH"/>
    <property type="match status" value="1"/>
</dbReference>
<dbReference type="GO" id="GO:0008270">
    <property type="term" value="F:zinc ion binding"/>
    <property type="evidence" value="ECO:0007669"/>
    <property type="project" value="UniProtKB-KW"/>
</dbReference>
<dbReference type="SUPFAM" id="SSF49599">
    <property type="entry name" value="TRAF domain-like"/>
    <property type="match status" value="1"/>
</dbReference>
<dbReference type="EMBL" id="CABPRJ010001510">
    <property type="protein sequence ID" value="VVC38861.1"/>
    <property type="molecule type" value="Genomic_DNA"/>
</dbReference>
<protein>
    <submittedName>
        <fullName evidence="6">TRAF-like,Seven-in-absentia protein, TRAF-like domain,Zinc finger, RING/FYVE/PHD-type,Zinc finger, SIAH</fullName>
    </submittedName>
</protein>
<dbReference type="AlphaFoldDB" id="A0A5E4N4E6"/>
<evidence type="ECO:0000256" key="1">
    <source>
        <dbReference type="ARBA" id="ARBA00022723"/>
    </source>
</evidence>
<dbReference type="GO" id="GO:0005737">
    <property type="term" value="C:cytoplasm"/>
    <property type="evidence" value="ECO:0007669"/>
    <property type="project" value="TreeGrafter"/>
</dbReference>
<evidence type="ECO:0000256" key="3">
    <source>
        <dbReference type="ARBA" id="ARBA00022833"/>
    </source>
</evidence>
<evidence type="ECO:0000256" key="2">
    <source>
        <dbReference type="ARBA" id="ARBA00022771"/>
    </source>
</evidence>
<dbReference type="InterPro" id="IPR013010">
    <property type="entry name" value="Znf_SIAH"/>
</dbReference>
<name>A0A5E4N4E6_9HEMI</name>
<evidence type="ECO:0000256" key="4">
    <source>
        <dbReference type="PROSITE-ProRule" id="PRU00455"/>
    </source>
</evidence>
<accession>A0A5E4N4E6</accession>
<gene>
    <name evidence="6" type="ORF">CINCED_3A004341</name>
</gene>
<dbReference type="Proteomes" id="UP000325440">
    <property type="component" value="Unassembled WGS sequence"/>
</dbReference>
<keyword evidence="7" id="KW-1185">Reference proteome</keyword>
<evidence type="ECO:0000313" key="7">
    <source>
        <dbReference type="Proteomes" id="UP000325440"/>
    </source>
</evidence>
<proteinExistence type="predicted"/>
<reference evidence="6 7" key="1">
    <citation type="submission" date="2019-08" db="EMBL/GenBank/DDBJ databases">
        <authorList>
            <person name="Alioto T."/>
            <person name="Alioto T."/>
            <person name="Gomez Garrido J."/>
        </authorList>
    </citation>
    <scope>NUCLEOTIDE SEQUENCE [LARGE SCALE GENOMIC DNA]</scope>
</reference>
<dbReference type="InterPro" id="IPR004162">
    <property type="entry name" value="SINA-like_animal"/>
</dbReference>
<dbReference type="UniPathway" id="UPA00143"/>
<evidence type="ECO:0000313" key="6">
    <source>
        <dbReference type="EMBL" id="VVC38861.1"/>
    </source>
</evidence>
<dbReference type="PANTHER" id="PTHR45877">
    <property type="entry name" value="E3 UBIQUITIN-PROTEIN LIGASE SIAH2"/>
    <property type="match status" value="1"/>
</dbReference>
<sequence>MSQKLRKCVLDSGHCFIGFSTVTSVRLSFLTSGGSIGMMMSTTAAVAAVAMVTGTPTNTWSEIEYISDQVRRALECPVCLMLAPNMTSICPNRHTVCPSCEFELWNRTVVRPCCPLCRSPLVAYCDVPCVMAVKVAEVTVSVRLACTYRKFGCNELYFVRDIIEHERVCEYKPNTRCLEPTCRWLGTYGQLHEHVGRVHPHTYIETTRNFLCVDNINQIAPDKRLMYLVRSPTGMFWVMLSRMSRSRIRTGVFMVEGTADTEKKFGYRVTWLQDWARIRNKRVGLSTSLSANLRGDFDNAADTFTVIRSKSGRVEFNWYPIAIGR</sequence>
<dbReference type="InterPro" id="IPR013083">
    <property type="entry name" value="Znf_RING/FYVE/PHD"/>
</dbReference>
<dbReference type="Pfam" id="PF21361">
    <property type="entry name" value="Sina_ZnF"/>
    <property type="match status" value="1"/>
</dbReference>